<protein>
    <submittedName>
        <fullName evidence="2">Endonuclease/exonuclease/phosphatase family protein</fullName>
    </submittedName>
</protein>
<dbReference type="GO" id="GO:0004519">
    <property type="term" value="F:endonuclease activity"/>
    <property type="evidence" value="ECO:0007669"/>
    <property type="project" value="UniProtKB-KW"/>
</dbReference>
<dbReference type="InterPro" id="IPR050410">
    <property type="entry name" value="CCR4/nocturin_mRNA_transcr"/>
</dbReference>
<dbReference type="InterPro" id="IPR036691">
    <property type="entry name" value="Endo/exonu/phosph_ase_sf"/>
</dbReference>
<dbReference type="Gene3D" id="3.60.10.10">
    <property type="entry name" value="Endonuclease/exonuclease/phosphatase"/>
    <property type="match status" value="1"/>
</dbReference>
<sequence>MIKPLKIVTFNLRCAWSEDGVNSFVHRAGLIWEKMRAEAPDVVAFQEVMPKSLAILKLLMPDYEFFGQGRNADFGGEGLYTAVKQSAVSAVGFETFWIGPKPYESESRFEDQSICPRICVAALLRHNATGQLFRVYNIHLDHQGSGARKQGIRCVLERIAQDRQKGSAPVVLLGDFNDTPESETIRLCASGKSVKLSDVTSKITCTFHNFGRDNSGFEKIDYIFLSEELLGNVISTSAWEDKVNGIYLSDHYPVCAELKLTTNE</sequence>
<dbReference type="CDD" id="cd09083">
    <property type="entry name" value="EEP-1"/>
    <property type="match status" value="1"/>
</dbReference>
<dbReference type="GO" id="GO:0000175">
    <property type="term" value="F:3'-5'-RNA exonuclease activity"/>
    <property type="evidence" value="ECO:0007669"/>
    <property type="project" value="TreeGrafter"/>
</dbReference>
<accession>A0A926DNU4</accession>
<keyword evidence="2" id="KW-0540">Nuclease</keyword>
<dbReference type="EMBL" id="JACRSU010000002">
    <property type="protein sequence ID" value="MBC8540555.1"/>
    <property type="molecule type" value="Genomic_DNA"/>
</dbReference>
<comment type="caution">
    <text evidence="2">The sequence shown here is derived from an EMBL/GenBank/DDBJ whole genome shotgun (WGS) entry which is preliminary data.</text>
</comment>
<evidence type="ECO:0000313" key="2">
    <source>
        <dbReference type="EMBL" id="MBC8540555.1"/>
    </source>
</evidence>
<dbReference type="AlphaFoldDB" id="A0A926DNU4"/>
<gene>
    <name evidence="2" type="ORF">H8698_06160</name>
</gene>
<dbReference type="RefSeq" id="WP_249311729.1">
    <property type="nucleotide sequence ID" value="NZ_JACRSU010000002.1"/>
</dbReference>
<dbReference type="PANTHER" id="PTHR12121">
    <property type="entry name" value="CARBON CATABOLITE REPRESSOR PROTEIN 4"/>
    <property type="match status" value="1"/>
</dbReference>
<evidence type="ECO:0000313" key="3">
    <source>
        <dbReference type="Proteomes" id="UP000611762"/>
    </source>
</evidence>
<name>A0A926DNU4_9FIRM</name>
<reference evidence="2" key="1">
    <citation type="submission" date="2020-08" db="EMBL/GenBank/DDBJ databases">
        <title>Genome public.</title>
        <authorList>
            <person name="Liu C."/>
            <person name="Sun Q."/>
        </authorList>
    </citation>
    <scope>NUCLEOTIDE SEQUENCE</scope>
    <source>
        <strain evidence="2">H8</strain>
    </source>
</reference>
<dbReference type="SUPFAM" id="SSF56219">
    <property type="entry name" value="DNase I-like"/>
    <property type="match status" value="1"/>
</dbReference>
<dbReference type="InterPro" id="IPR005135">
    <property type="entry name" value="Endo/exonuclease/phosphatase"/>
</dbReference>
<organism evidence="2 3">
    <name type="scientific">Congzhengia minquanensis</name>
    <dbReference type="NCBI Taxonomy" id="2763657"/>
    <lineage>
        <taxon>Bacteria</taxon>
        <taxon>Bacillati</taxon>
        <taxon>Bacillota</taxon>
        <taxon>Clostridia</taxon>
        <taxon>Eubacteriales</taxon>
        <taxon>Oscillospiraceae</taxon>
        <taxon>Congzhengia</taxon>
    </lineage>
</organism>
<keyword evidence="2" id="KW-0378">Hydrolase</keyword>
<dbReference type="Proteomes" id="UP000611762">
    <property type="component" value="Unassembled WGS sequence"/>
</dbReference>
<dbReference type="PANTHER" id="PTHR12121:SF36">
    <property type="entry name" value="ENDONUCLEASE_EXONUCLEASE_PHOSPHATASE DOMAIN-CONTAINING PROTEIN"/>
    <property type="match status" value="1"/>
</dbReference>
<dbReference type="Pfam" id="PF03372">
    <property type="entry name" value="Exo_endo_phos"/>
    <property type="match status" value="1"/>
</dbReference>
<evidence type="ECO:0000259" key="1">
    <source>
        <dbReference type="Pfam" id="PF03372"/>
    </source>
</evidence>
<keyword evidence="2" id="KW-0255">Endonuclease</keyword>
<keyword evidence="3" id="KW-1185">Reference proteome</keyword>
<feature type="domain" description="Endonuclease/exonuclease/phosphatase" evidence="1">
    <location>
        <begin position="8"/>
        <end position="251"/>
    </location>
</feature>
<proteinExistence type="predicted"/>